<dbReference type="Proteomes" id="UP000236291">
    <property type="component" value="Unassembled WGS sequence"/>
</dbReference>
<reference evidence="1 2" key="1">
    <citation type="journal article" date="2014" name="Am. J. Bot.">
        <title>Genome assembly and annotation for red clover (Trifolium pratense; Fabaceae).</title>
        <authorList>
            <person name="Istvanek J."/>
            <person name="Jaros M."/>
            <person name="Krenek A."/>
            <person name="Repkova J."/>
        </authorList>
    </citation>
    <scope>NUCLEOTIDE SEQUENCE [LARGE SCALE GENOMIC DNA]</scope>
    <source>
        <strain evidence="2">cv. Tatra</strain>
        <tissue evidence="1">Young leaves</tissue>
    </source>
</reference>
<organism evidence="1 2">
    <name type="scientific">Trifolium pratense</name>
    <name type="common">Red clover</name>
    <dbReference type="NCBI Taxonomy" id="57577"/>
    <lineage>
        <taxon>Eukaryota</taxon>
        <taxon>Viridiplantae</taxon>
        <taxon>Streptophyta</taxon>
        <taxon>Embryophyta</taxon>
        <taxon>Tracheophyta</taxon>
        <taxon>Spermatophyta</taxon>
        <taxon>Magnoliopsida</taxon>
        <taxon>eudicotyledons</taxon>
        <taxon>Gunneridae</taxon>
        <taxon>Pentapetalae</taxon>
        <taxon>rosids</taxon>
        <taxon>fabids</taxon>
        <taxon>Fabales</taxon>
        <taxon>Fabaceae</taxon>
        <taxon>Papilionoideae</taxon>
        <taxon>50 kb inversion clade</taxon>
        <taxon>NPAAA clade</taxon>
        <taxon>Hologalegina</taxon>
        <taxon>IRL clade</taxon>
        <taxon>Trifolieae</taxon>
        <taxon>Trifolium</taxon>
    </lineage>
</organism>
<sequence>MEQQQHHARRLTPMEVTLEPWDHNHDGGINEIVIDVLDTMDAFDIVPISHNHTPLSRIMFATNYINPRIAQIMCGTNQIQPKMTTQDVLPNSIQDGDDVDMNVQSVIVPEEINGPTKKDEPITVRRKSTRIRKTPNWMNDCVML</sequence>
<comment type="caution">
    <text evidence="1">The sequence shown here is derived from an EMBL/GenBank/DDBJ whole genome shotgun (WGS) entry which is preliminary data.</text>
</comment>
<evidence type="ECO:0000313" key="2">
    <source>
        <dbReference type="Proteomes" id="UP000236291"/>
    </source>
</evidence>
<reference evidence="1 2" key="2">
    <citation type="journal article" date="2017" name="Front. Plant Sci.">
        <title>Gene Classification and Mining of Molecular Markers Useful in Red Clover (Trifolium pratense) Breeding.</title>
        <authorList>
            <person name="Istvanek J."/>
            <person name="Dluhosova J."/>
            <person name="Dluhos P."/>
            <person name="Patkova L."/>
            <person name="Nedelnik J."/>
            <person name="Repkova J."/>
        </authorList>
    </citation>
    <scope>NUCLEOTIDE SEQUENCE [LARGE SCALE GENOMIC DNA]</scope>
    <source>
        <strain evidence="2">cv. Tatra</strain>
        <tissue evidence="1">Young leaves</tissue>
    </source>
</reference>
<proteinExistence type="predicted"/>
<gene>
    <name evidence="1" type="ORF">L195_g041581</name>
</gene>
<protein>
    <submittedName>
        <fullName evidence="1">Uncharacterized protein</fullName>
    </submittedName>
</protein>
<name>A0A2K3M3Z7_TRIPR</name>
<accession>A0A2K3M3Z7</accession>
<dbReference type="EMBL" id="ASHM01048904">
    <property type="protein sequence ID" value="PNX85512.1"/>
    <property type="molecule type" value="Genomic_DNA"/>
</dbReference>
<dbReference type="AlphaFoldDB" id="A0A2K3M3Z7"/>
<evidence type="ECO:0000313" key="1">
    <source>
        <dbReference type="EMBL" id="PNX85512.1"/>
    </source>
</evidence>